<evidence type="ECO:0000259" key="1">
    <source>
        <dbReference type="Pfam" id="PF21069"/>
    </source>
</evidence>
<dbReference type="InterPro" id="IPR049465">
    <property type="entry name" value="Cas9_lobe"/>
</dbReference>
<sequence length="1430" mass="163755">MSNTYYSNIAIDMGGKYTGFISYTSNDLPDSENVKAAIIEMPDDGSVINYTVKNRTAVRHHLRANNRYKKARKLIFTILADTIKRNLTQSEQEAISSLMLRRGYTRLETEIDLEQLKECPVDLFFQCCPGLFTGDVPLYDQFINNCNDDTVYVYRESLSSIKETVSNLSDKTEKSMYGSALKTMVDFVDKFIDQKEFGHKHRTEYLANIRKDIQKDSRLNDLIKLISGEDRLYNCIGNISNLQLRALRWYFNDRGMSGKAVFDKKRFKDVWYRAYKYFHYTAGSNQKDNAEKVDIIKKKNEFLKRIEQTENITDLLLAQDPVFTIPPYEDQNNRRPPVDQTLLLSPQSLDAHYPGKWELWVQKFMDYGSGSYSSLSDELEQIVKLTDRSSRLQSAGGKQSDHIASYTEQKLIHSYYLQRLLDITYNRGNPESQIRKWAQNPNSCSATNAVIKNILGESDIDSFFELANNYYREVSLSKKGLWSIVEHPLLEISGIHPPMKSKMLEELVAGVLNIRKGFNLERFKEVWNSTVKGKSTVRSLCSYIEKTRKKYGNCFKQEYKNVCRYEELKNKASEVHFSSDIKIDKEVVKVYEYTKNLSKFIGEKLELSTDQQSKFANPFSLAQLYTILETDVHGFSGNCKAVCLENTCRMQMSDKGNALCCRLPAESTRPFDGSLGNILDRQAYEIAKIKIAEIKELSALKNTKVKLSVLVEENSFEFSSSLSTIKKSLKAKQLREFALKAEKTEREKWKSKDERLKNDSHNICAYTGMALSDDLSENDHIVSRSETKESYGTIYNSEFNLIRVSRRGNQLKGNNIYTLDNLNPKYLEAVFGTSDTAIITTRIRETLNRLLISNPNLNIDIMTEEERQCCRHALFTSRTGVPFNQIIQAISKQYRARVNGTQAWFVKNLIAKIDEGLREWKSINNITVEYNAYKIDAGSTSEIRHDIGKLDARYEKKDIQPITSHAIDAVCLLGNASTQQEISEEISGNNEISVLSDVKELIKLIPDRFDIIRISSLNFAEKNNPESKQLFKDTIYAEHFLCIMEKDDTVKVGFDFGSNSIQIVKGGKQLLSCLANYLESPKQNETTGFRTYKVCKTAAFKLFERFYRGLVAEGSDEELAYLALMSLRYTTLHQDVFSLLYDVKSKKFAAKKDILKNLDIKISFPSVLKLKTDKASLVLPSFNEWAHIASIFEDYLGKKDEQESGYDKLKQYLGTILNKTINKNHAKSKRVYSLPVVASPSGGVRIKRLTHTHGDIYQLVAANTPVTSISKGFASADNGDVLWDEAVMVDSYTTKNLTVINKKISGDKNFVSMDEQRLVYESPDERVYMTPATDIRRGITIEQKFEKFVYCIDQQNIYKSFHDLPTEIKTDPKIFMERLNIDICGKPRGNLKILSIGNIIKYSYMVESSNRVMNQVYNNPIDKGTIFKSN</sequence>
<dbReference type="RefSeq" id="WP_143066515.1">
    <property type="nucleotide sequence ID" value="NZ_FOXF01000052.1"/>
</dbReference>
<dbReference type="Pfam" id="PF21069">
    <property type="entry name" value="Csx12"/>
    <property type="match status" value="1"/>
</dbReference>
<name>A0A662ZKU5_9GAMM</name>
<evidence type="ECO:0000313" key="3">
    <source>
        <dbReference type="Proteomes" id="UP000243745"/>
    </source>
</evidence>
<feature type="domain" description="CRISPR-associated endonuclease Cas9 alpha-helical lobe" evidence="1">
    <location>
        <begin position="53"/>
        <end position="652"/>
    </location>
</feature>
<protein>
    <submittedName>
        <fullName evidence="2">CRISPR system subtype II-B RNA-guided endonuclease Cas9/Csx12</fullName>
    </submittedName>
</protein>
<proteinExistence type="predicted"/>
<keyword evidence="2" id="KW-0378">Hydrolase</keyword>
<dbReference type="InterPro" id="IPR013492">
    <property type="entry name" value="CRISPR-assoc_Cas9/Csx12"/>
</dbReference>
<evidence type="ECO:0000313" key="2">
    <source>
        <dbReference type="EMBL" id="SFP66865.1"/>
    </source>
</evidence>
<reference evidence="2 3" key="1">
    <citation type="submission" date="2016-10" db="EMBL/GenBank/DDBJ databases">
        <authorList>
            <person name="Varghese N."/>
            <person name="Submissions S."/>
        </authorList>
    </citation>
    <scope>NUCLEOTIDE SEQUENCE [LARGE SCALE GENOMIC DNA]</scope>
    <source>
        <strain evidence="2 3">DSM 1361</strain>
    </source>
</reference>
<organism evidence="2 3">
    <name type="scientific">Ruminobacter amylophilus</name>
    <dbReference type="NCBI Taxonomy" id="867"/>
    <lineage>
        <taxon>Bacteria</taxon>
        <taxon>Pseudomonadati</taxon>
        <taxon>Pseudomonadota</taxon>
        <taxon>Gammaproteobacteria</taxon>
        <taxon>Aeromonadales</taxon>
        <taxon>Succinivibrionaceae</taxon>
        <taxon>Ruminobacter</taxon>
    </lineage>
</organism>
<gene>
    <name evidence="2" type="ORF">SAMN02910344_02014</name>
</gene>
<dbReference type="NCBIfam" id="TIGR03031">
    <property type="entry name" value="cas_csx12"/>
    <property type="match status" value="1"/>
</dbReference>
<dbReference type="EMBL" id="FOXF01000052">
    <property type="protein sequence ID" value="SFP66865.1"/>
    <property type="molecule type" value="Genomic_DNA"/>
</dbReference>
<dbReference type="Proteomes" id="UP000243745">
    <property type="component" value="Unassembled WGS sequence"/>
</dbReference>
<dbReference type="GO" id="GO:0004519">
    <property type="term" value="F:endonuclease activity"/>
    <property type="evidence" value="ECO:0007669"/>
    <property type="project" value="UniProtKB-KW"/>
</dbReference>
<keyword evidence="2" id="KW-0255">Endonuclease</keyword>
<keyword evidence="2" id="KW-0540">Nuclease</keyword>
<keyword evidence="3" id="KW-1185">Reference proteome</keyword>
<accession>A0A662ZKU5</accession>
<dbReference type="OrthoDB" id="9157459at2"/>